<evidence type="ECO:0000256" key="1">
    <source>
        <dbReference type="SAM" id="Phobius"/>
    </source>
</evidence>
<organism evidence="2 3">
    <name type="scientific">Dioszegia hungarica</name>
    <dbReference type="NCBI Taxonomy" id="4972"/>
    <lineage>
        <taxon>Eukaryota</taxon>
        <taxon>Fungi</taxon>
        <taxon>Dikarya</taxon>
        <taxon>Basidiomycota</taxon>
        <taxon>Agaricomycotina</taxon>
        <taxon>Tremellomycetes</taxon>
        <taxon>Tremellales</taxon>
        <taxon>Bulleribasidiaceae</taxon>
        <taxon>Dioszegia</taxon>
    </lineage>
</organism>
<dbReference type="PANTHER" id="PTHR28026:SF9">
    <property type="entry name" value="2-HYDROXY-PALMITIC ACID DIOXYGENASE MPO1"/>
    <property type="match status" value="1"/>
</dbReference>
<keyword evidence="3" id="KW-1185">Reference proteome</keyword>
<dbReference type="GO" id="GO:0016020">
    <property type="term" value="C:membrane"/>
    <property type="evidence" value="ECO:0007669"/>
    <property type="project" value="GOC"/>
</dbReference>
<feature type="transmembrane region" description="Helical" evidence="1">
    <location>
        <begin position="16"/>
        <end position="45"/>
    </location>
</feature>
<accession>A0AA38LUU7</accession>
<dbReference type="AlphaFoldDB" id="A0AA38LUU7"/>
<dbReference type="GeneID" id="77726589"/>
<comment type="caution">
    <text evidence="2">The sequence shown here is derived from an EMBL/GenBank/DDBJ whole genome shotgun (WGS) entry which is preliminary data.</text>
</comment>
<reference evidence="2" key="1">
    <citation type="journal article" date="2022" name="G3 (Bethesda)">
        <title>High quality genome of the basidiomycete yeast Dioszegia hungarica PDD-24b-2 isolated from cloud water.</title>
        <authorList>
            <person name="Jarrige D."/>
            <person name="Haridas S."/>
            <person name="Bleykasten-Grosshans C."/>
            <person name="Joly M."/>
            <person name="Nadalig T."/>
            <person name="Sancelme M."/>
            <person name="Vuilleumier S."/>
            <person name="Grigoriev I.V."/>
            <person name="Amato P."/>
            <person name="Bringel F."/>
        </authorList>
    </citation>
    <scope>NUCLEOTIDE SEQUENCE</scope>
    <source>
        <strain evidence="2">PDD-24b-2</strain>
    </source>
</reference>
<dbReference type="GO" id="GO:0005783">
    <property type="term" value="C:endoplasmic reticulum"/>
    <property type="evidence" value="ECO:0007669"/>
    <property type="project" value="TreeGrafter"/>
</dbReference>
<feature type="transmembrane region" description="Helical" evidence="1">
    <location>
        <begin position="122"/>
        <end position="143"/>
    </location>
</feature>
<dbReference type="InterPro" id="IPR009305">
    <property type="entry name" value="Mpo1-like"/>
</dbReference>
<dbReference type="Pfam" id="PF06127">
    <property type="entry name" value="Mpo1-like"/>
    <property type="match status" value="1"/>
</dbReference>
<feature type="transmembrane region" description="Helical" evidence="1">
    <location>
        <begin position="155"/>
        <end position="176"/>
    </location>
</feature>
<keyword evidence="1" id="KW-0812">Transmembrane</keyword>
<name>A0AA38LUU7_9TREE</name>
<keyword evidence="1" id="KW-1133">Transmembrane helix</keyword>
<evidence type="ECO:0000313" key="2">
    <source>
        <dbReference type="EMBL" id="KAI9635953.1"/>
    </source>
</evidence>
<gene>
    <name evidence="2" type="ORF">MKK02DRAFT_27745</name>
</gene>
<dbReference type="EMBL" id="JAKWFO010000005">
    <property type="protein sequence ID" value="KAI9635953.1"/>
    <property type="molecule type" value="Genomic_DNA"/>
</dbReference>
<dbReference type="PANTHER" id="PTHR28026">
    <property type="entry name" value="DUF962 DOMAIN PROTEIN (AFU_ORTHOLOGUE AFUA_8G05310)"/>
    <property type="match status" value="1"/>
</dbReference>
<proteinExistence type="predicted"/>
<protein>
    <submittedName>
        <fullName evidence="2">Endoplasmic reticulum protein</fullName>
    </submittedName>
</protein>
<dbReference type="Proteomes" id="UP001164286">
    <property type="component" value="Unassembled WGS sequence"/>
</dbReference>
<dbReference type="GO" id="GO:0046521">
    <property type="term" value="P:sphingoid catabolic process"/>
    <property type="evidence" value="ECO:0007669"/>
    <property type="project" value="TreeGrafter"/>
</dbReference>
<sequence length="202" mass="22516">QLGFYAAYHSNKVNQAIHFVCIPMILWMVLTVLRSTMIMLAHLPLSGTKTVHLTENLAIRPNAALALYAGYQIYYFLLEPIGALTFVPIGTLMYLTATSFANSAPLSLPLRLYKGVAHPSAMPFAIALNVASWIAQFIGHGVFEGRAPALFTNLTQALVLAPFFVHLEMLFTFFNYKPELHKKMINAAGKRIRDMNRAAKMK</sequence>
<dbReference type="RefSeq" id="XP_052945730.1">
    <property type="nucleotide sequence ID" value="XM_053087388.1"/>
</dbReference>
<evidence type="ECO:0000313" key="3">
    <source>
        <dbReference type="Proteomes" id="UP001164286"/>
    </source>
</evidence>
<keyword evidence="1" id="KW-0472">Membrane</keyword>
<feature type="transmembrane region" description="Helical" evidence="1">
    <location>
        <begin position="83"/>
        <end position="101"/>
    </location>
</feature>
<feature type="non-terminal residue" evidence="2">
    <location>
        <position position="1"/>
    </location>
</feature>